<dbReference type="Gene3D" id="1.20.920.10">
    <property type="entry name" value="Bromodomain-like"/>
    <property type="match status" value="1"/>
</dbReference>
<evidence type="ECO:0000259" key="5">
    <source>
        <dbReference type="PROSITE" id="PS50014"/>
    </source>
</evidence>
<dbReference type="Proteomes" id="UP001590951">
    <property type="component" value="Unassembled WGS sequence"/>
</dbReference>
<dbReference type="PANTHER" id="PTHR15398">
    <property type="entry name" value="BROMODOMAIN-CONTAINING PROTEIN 8"/>
    <property type="match status" value="1"/>
</dbReference>
<evidence type="ECO:0000313" key="6">
    <source>
        <dbReference type="EMBL" id="KAL2055806.1"/>
    </source>
</evidence>
<proteinExistence type="predicted"/>
<dbReference type="EMBL" id="JBHFEH010000010">
    <property type="protein sequence ID" value="KAL2055806.1"/>
    <property type="molecule type" value="Genomic_DNA"/>
</dbReference>
<evidence type="ECO:0000256" key="2">
    <source>
        <dbReference type="PROSITE-ProRule" id="PRU00035"/>
    </source>
</evidence>
<keyword evidence="1 2" id="KW-0103">Bromodomain</keyword>
<dbReference type="PROSITE" id="PS50014">
    <property type="entry name" value="BROMODOMAIN_2"/>
    <property type="match status" value="1"/>
</dbReference>
<name>A0ABR4BFL4_9LECA</name>
<feature type="compositionally biased region" description="Low complexity" evidence="4">
    <location>
        <begin position="475"/>
        <end position="496"/>
    </location>
</feature>
<dbReference type="InterPro" id="IPR036427">
    <property type="entry name" value="Bromodomain-like_sf"/>
</dbReference>
<feature type="region of interest" description="Disordered" evidence="4">
    <location>
        <begin position="73"/>
        <end position="92"/>
    </location>
</feature>
<keyword evidence="3" id="KW-0175">Coiled coil</keyword>
<dbReference type="InterPro" id="IPR001487">
    <property type="entry name" value="Bromodomain"/>
</dbReference>
<comment type="caution">
    <text evidence="6">The sequence shown here is derived from an EMBL/GenBank/DDBJ whole genome shotgun (WGS) entry which is preliminary data.</text>
</comment>
<protein>
    <recommendedName>
        <fullName evidence="5">Bromo domain-containing protein</fullName>
    </recommendedName>
</protein>
<gene>
    <name evidence="6" type="ORF">ABVK25_004050</name>
</gene>
<feature type="compositionally biased region" description="Low complexity" evidence="4">
    <location>
        <begin position="382"/>
        <end position="398"/>
    </location>
</feature>
<reference evidence="6 7" key="1">
    <citation type="submission" date="2024-09" db="EMBL/GenBank/DDBJ databases">
        <title>Rethinking Asexuality: The Enigmatic Case of Functional Sexual Genes in Lepraria (Stereocaulaceae).</title>
        <authorList>
            <person name="Doellman M."/>
            <person name="Sun Y."/>
            <person name="Barcenas-Pena A."/>
            <person name="Lumbsch H.T."/>
            <person name="Grewe F."/>
        </authorList>
    </citation>
    <scope>NUCLEOTIDE SEQUENCE [LARGE SCALE GENOMIC DNA]</scope>
    <source>
        <strain evidence="6 7">Grewe 0041</strain>
    </source>
</reference>
<dbReference type="PANTHER" id="PTHR15398:SF4">
    <property type="entry name" value="BROMODOMAIN-CONTAINING PROTEIN 8 ISOFORM X1"/>
    <property type="match status" value="1"/>
</dbReference>
<feature type="coiled-coil region" evidence="3">
    <location>
        <begin position="119"/>
        <end position="146"/>
    </location>
</feature>
<accession>A0ABR4BFL4</accession>
<dbReference type="SUPFAM" id="SSF47370">
    <property type="entry name" value="Bromodomain"/>
    <property type="match status" value="1"/>
</dbReference>
<organism evidence="6 7">
    <name type="scientific">Lepraria finkii</name>
    <dbReference type="NCBI Taxonomy" id="1340010"/>
    <lineage>
        <taxon>Eukaryota</taxon>
        <taxon>Fungi</taxon>
        <taxon>Dikarya</taxon>
        <taxon>Ascomycota</taxon>
        <taxon>Pezizomycotina</taxon>
        <taxon>Lecanoromycetes</taxon>
        <taxon>OSLEUM clade</taxon>
        <taxon>Lecanoromycetidae</taxon>
        <taxon>Lecanorales</taxon>
        <taxon>Lecanorineae</taxon>
        <taxon>Stereocaulaceae</taxon>
        <taxon>Lepraria</taxon>
    </lineage>
</organism>
<evidence type="ECO:0000256" key="4">
    <source>
        <dbReference type="SAM" id="MobiDB-lite"/>
    </source>
</evidence>
<dbReference type="Pfam" id="PF00439">
    <property type="entry name" value="Bromodomain"/>
    <property type="match status" value="1"/>
</dbReference>
<feature type="compositionally biased region" description="Basic and acidic residues" evidence="4">
    <location>
        <begin position="158"/>
        <end position="168"/>
    </location>
</feature>
<feature type="compositionally biased region" description="Acidic residues" evidence="4">
    <location>
        <begin position="814"/>
        <end position="824"/>
    </location>
</feature>
<feature type="region of interest" description="Disordered" evidence="4">
    <location>
        <begin position="801"/>
        <end position="831"/>
    </location>
</feature>
<feature type="compositionally biased region" description="Acidic residues" evidence="4">
    <location>
        <begin position="880"/>
        <end position="892"/>
    </location>
</feature>
<feature type="region of interest" description="Disordered" evidence="4">
    <location>
        <begin position="860"/>
        <end position="914"/>
    </location>
</feature>
<evidence type="ECO:0000313" key="7">
    <source>
        <dbReference type="Proteomes" id="UP001590951"/>
    </source>
</evidence>
<keyword evidence="7" id="KW-1185">Reference proteome</keyword>
<feature type="domain" description="Bromo" evidence="5">
    <location>
        <begin position="687"/>
        <end position="782"/>
    </location>
</feature>
<feature type="compositionally biased region" description="Polar residues" evidence="4">
    <location>
        <begin position="403"/>
        <end position="428"/>
    </location>
</feature>
<sequence>MMAPDLHTPLESFLLFQTLHPFSDNIPPSFVKVSEVLKRNDQLRETDALELDRLEPDSLKSIYLRLLKEEAKAEAGRQQPQENPRKRKLSSPPLETVEEALQYSHLLPQLVNRLYFRYREHAIESIKDEERKYRSLQREIQEIERQDSRGVSTIQTLLRHDDEGDKPRAAVTSRPTSSQDHQLRGPDPEANTAGAVINGYVLGPQAPTSGEAYGDRKHGQKPGSTENGAPFLPPMQHHGYPMGSTSSEINRRLPPPNQSQSHPAPLPSPRSNQTPLPRPERSSASPIVLPGPQGLLRSSASGSPTGPLDALADMAGQQYRASPTVPPSRPVQHAGSQQHPHQPAPPQNYVQRPYPYYDNQSPYPVAYAQYGQNYSQHHGAMPPYQGPLGSPGQGSPYPHGQHYPSQLPSYSQHPGYNQSPGYYQQSAVHTPYARGQVSRFADLHTPMSNASGRQRPPRPSPIFTLASSTRWKDTPGSVRQPSPVRPSVSPISEKAPSPSPSPPLESRTRGTRNQKTHPSSTDSPGEGAGAKSVRGTQSRTTAKRDRGGRAGSVASSTVADSARARTRSHSVVSHQDETVMDNQPSLTRKIKPEPSGTSVHEDDTSIASHTADEGSQKSTRQRRGTIRGLKMPNSTRTSIKRKREDLSILPPPSPSPAPSATAASRPGYVLGTRNFPRISATIMNDILAHKVANIFSRPLTEREAPGYKDLVFRPQDLKSIKAAINAGAKALLAAAENIEDVGTSSTVWIPETADVVPPKGIINSVQLEKELMRMFANAIMYNLDLPTNRGFGPAMRTRLRTAEKSEKNGGNGGADDDNDSEEQEVVEKGKEDVSVVKDAREMFEAVEPHISEWRNAERAAEELPLKGPVARLRGGSGALEDVDERAGEEEEVVLGTVEQETTSEPEPRAKRRRR</sequence>
<feature type="compositionally biased region" description="Low complexity" evidence="4">
    <location>
        <begin position="893"/>
        <end position="902"/>
    </location>
</feature>
<evidence type="ECO:0000256" key="3">
    <source>
        <dbReference type="SAM" id="Coils"/>
    </source>
</evidence>
<feature type="region of interest" description="Disordered" evidence="4">
    <location>
        <begin position="147"/>
        <end position="666"/>
    </location>
</feature>
<evidence type="ECO:0000256" key="1">
    <source>
        <dbReference type="ARBA" id="ARBA00023117"/>
    </source>
</evidence>